<dbReference type="STRING" id="106549.A0A540M5E7"/>
<feature type="signal peptide" evidence="5">
    <location>
        <begin position="1"/>
        <end position="24"/>
    </location>
</feature>
<dbReference type="EMBL" id="VIEB01000353">
    <property type="protein sequence ID" value="TQD93951.1"/>
    <property type="molecule type" value="Genomic_DNA"/>
</dbReference>
<accession>A0A540M5E7</accession>
<reference evidence="7 8" key="1">
    <citation type="journal article" date="2019" name="G3 (Bethesda)">
        <title>Sequencing of a Wild Apple (Malus baccata) Genome Unravels the Differences Between Cultivated and Wild Apple Species Regarding Disease Resistance and Cold Tolerance.</title>
        <authorList>
            <person name="Chen X."/>
        </authorList>
    </citation>
    <scope>NUCLEOTIDE SEQUENCE [LARGE SCALE GENOMIC DNA]</scope>
    <source>
        <strain evidence="8">cv. Shandingzi</strain>
        <tissue evidence="7">Leaves</tissue>
    </source>
</reference>
<gene>
    <name evidence="7" type="ORF">C1H46_020455</name>
</gene>
<keyword evidence="8" id="KW-1185">Reference proteome</keyword>
<dbReference type="SUPFAM" id="SSF103612">
    <property type="entry name" value="SBT domain"/>
    <property type="match status" value="1"/>
</dbReference>
<dbReference type="Proteomes" id="UP000315295">
    <property type="component" value="Unassembled WGS sequence"/>
</dbReference>
<evidence type="ECO:0000256" key="4">
    <source>
        <dbReference type="PROSITE-ProRule" id="PRU00470"/>
    </source>
</evidence>
<evidence type="ECO:0000313" key="8">
    <source>
        <dbReference type="Proteomes" id="UP000315295"/>
    </source>
</evidence>
<keyword evidence="1" id="KW-0479">Metal-binding</keyword>
<keyword evidence="5" id="KW-0732">Signal</keyword>
<evidence type="ECO:0000259" key="6">
    <source>
        <dbReference type="PROSITE" id="PS51141"/>
    </source>
</evidence>
<dbReference type="GO" id="GO:0003677">
    <property type="term" value="F:DNA binding"/>
    <property type="evidence" value="ECO:0007669"/>
    <property type="project" value="InterPro"/>
</dbReference>
<dbReference type="Gene3D" id="4.10.1100.10">
    <property type="entry name" value="Transcription factor, SBP-box domain"/>
    <property type="match status" value="1"/>
</dbReference>
<protein>
    <recommendedName>
        <fullName evidence="6">SBP-type domain-containing protein</fullName>
    </recommendedName>
</protein>
<dbReference type="PANTHER" id="PTHR31251:SF86">
    <property type="entry name" value="SQUAMOSA PROMOTER-BINDING-LIKE PROTEIN 1"/>
    <property type="match status" value="1"/>
</dbReference>
<keyword evidence="2 4" id="KW-0863">Zinc-finger</keyword>
<dbReference type="InterPro" id="IPR036893">
    <property type="entry name" value="SBP_sf"/>
</dbReference>
<keyword evidence="3" id="KW-0862">Zinc</keyword>
<dbReference type="InterPro" id="IPR044817">
    <property type="entry name" value="SBP-like"/>
</dbReference>
<comment type="caution">
    <text evidence="7">The sequence shown here is derived from an EMBL/GenBank/DDBJ whole genome shotgun (WGS) entry which is preliminary data.</text>
</comment>
<dbReference type="GO" id="GO:0008270">
    <property type="term" value="F:zinc ion binding"/>
    <property type="evidence" value="ECO:0007669"/>
    <property type="project" value="UniProtKB-KW"/>
</dbReference>
<proteinExistence type="predicted"/>
<evidence type="ECO:0000256" key="5">
    <source>
        <dbReference type="SAM" id="SignalP"/>
    </source>
</evidence>
<name>A0A540M5E7_MALBA</name>
<dbReference type="Pfam" id="PF03110">
    <property type="entry name" value="SBP"/>
    <property type="match status" value="1"/>
</dbReference>
<dbReference type="PANTHER" id="PTHR31251">
    <property type="entry name" value="SQUAMOSA PROMOTER-BINDING-LIKE PROTEIN 4"/>
    <property type="match status" value="1"/>
</dbReference>
<feature type="chain" id="PRO_5022013482" description="SBP-type domain-containing protein" evidence="5">
    <location>
        <begin position="25"/>
        <end position="149"/>
    </location>
</feature>
<dbReference type="GO" id="GO:0005634">
    <property type="term" value="C:nucleus"/>
    <property type="evidence" value="ECO:0007669"/>
    <property type="project" value="InterPro"/>
</dbReference>
<dbReference type="InterPro" id="IPR004333">
    <property type="entry name" value="SBP_dom"/>
</dbReference>
<evidence type="ECO:0000313" key="7">
    <source>
        <dbReference type="EMBL" id="TQD93951.1"/>
    </source>
</evidence>
<feature type="domain" description="SBP-type" evidence="6">
    <location>
        <begin position="9"/>
        <end position="93"/>
    </location>
</feature>
<evidence type="ECO:0000256" key="2">
    <source>
        <dbReference type="ARBA" id="ARBA00022771"/>
    </source>
</evidence>
<organism evidence="7 8">
    <name type="scientific">Malus baccata</name>
    <name type="common">Siberian crab apple</name>
    <name type="synonym">Pyrus baccata</name>
    <dbReference type="NCBI Taxonomy" id="106549"/>
    <lineage>
        <taxon>Eukaryota</taxon>
        <taxon>Viridiplantae</taxon>
        <taxon>Streptophyta</taxon>
        <taxon>Embryophyta</taxon>
        <taxon>Tracheophyta</taxon>
        <taxon>Spermatophyta</taxon>
        <taxon>Magnoliopsida</taxon>
        <taxon>eudicotyledons</taxon>
        <taxon>Gunneridae</taxon>
        <taxon>Pentapetalae</taxon>
        <taxon>rosids</taxon>
        <taxon>fabids</taxon>
        <taxon>Rosales</taxon>
        <taxon>Rosaceae</taxon>
        <taxon>Amygdaloideae</taxon>
        <taxon>Maleae</taxon>
        <taxon>Malus</taxon>
    </lineage>
</organism>
<evidence type="ECO:0000256" key="3">
    <source>
        <dbReference type="ARBA" id="ARBA00022833"/>
    </source>
</evidence>
<sequence length="149" mass="16677">MQQSSSIPNAILFALVFFTDLSNAKDYHRRHKVCDVHSKATKALVGNVMQRFCQQCSRGLTLMDRFHALRELDEVKRSCCTGLAGHNRRRRKMHPDTAVNGGSLNNESGSSYPLISLPRILSNSFANCELRSVVIVDRSLMGSDYTSNT</sequence>
<dbReference type="PROSITE" id="PS51141">
    <property type="entry name" value="ZF_SBP"/>
    <property type="match status" value="1"/>
</dbReference>
<evidence type="ECO:0000256" key="1">
    <source>
        <dbReference type="ARBA" id="ARBA00022723"/>
    </source>
</evidence>
<dbReference type="AlphaFoldDB" id="A0A540M5E7"/>